<keyword evidence="3" id="KW-1185">Reference proteome</keyword>
<gene>
    <name evidence="2" type="ORF">BUALT_Bualt12G0056300</name>
</gene>
<dbReference type="PANTHER" id="PTHR35546">
    <property type="entry name" value="F-BOX PROTEIN INTERACTION DOMAIN PROTEIN-RELATED"/>
    <property type="match status" value="1"/>
</dbReference>
<dbReference type="InterPro" id="IPR001810">
    <property type="entry name" value="F-box_dom"/>
</dbReference>
<accession>A0AAV6WNP1</accession>
<dbReference type="Gene3D" id="1.20.1280.50">
    <property type="match status" value="1"/>
</dbReference>
<proteinExistence type="predicted"/>
<evidence type="ECO:0000313" key="2">
    <source>
        <dbReference type="EMBL" id="KAG8372344.1"/>
    </source>
</evidence>
<dbReference type="PANTHER" id="PTHR35546:SF134">
    <property type="entry name" value="F-BOX ASSOCIATED DOMAIN-CONTAINING PROTEIN"/>
    <property type="match status" value="1"/>
</dbReference>
<dbReference type="SMART" id="SM00256">
    <property type="entry name" value="FBOX"/>
    <property type="match status" value="1"/>
</dbReference>
<sequence length="377" mass="44188">MMNCKRSVAPNSAAIIGGNDDLLLQILIFFPAKSLVRFKLVSKHWHSLISDSSFSELHTLRHRHGPKPQPSFLLRSTTSQFFHFDPTVKKLTTFRFKFPFVNILQSCNGLILLEGKNTQYGRKNYYIYNPATMQSRKLLIDDAEKKTFSGLCLVFNPSKSYHYQVICFRKDKNINWPELGEWFEVYDSETHTWIYGRKTTYTRPNTYCNGVYCNGDIFYIRLRPRPLCFVPNDDFYSVSKIPRIRSPGEKRTCVMESNGYLHYMVQSLHMDKKYICVYEMNEDYYSWFVKYRVDLNPVSATFGNNGKAITVLGIIRGEKEEDTTLLFHVPGKIMLYRFFNEIFEVLVDFTREIYYQGGILQFGSKDSYQFVETLVPV</sequence>
<name>A0AAV6WNP1_9LAMI</name>
<dbReference type="Proteomes" id="UP000826271">
    <property type="component" value="Unassembled WGS sequence"/>
</dbReference>
<dbReference type="EMBL" id="WHWC01000012">
    <property type="protein sequence ID" value="KAG8372344.1"/>
    <property type="molecule type" value="Genomic_DNA"/>
</dbReference>
<dbReference type="InterPro" id="IPR055290">
    <property type="entry name" value="At3g26010-like"/>
</dbReference>
<dbReference type="Pfam" id="PF24750">
    <property type="entry name" value="b-prop_At3g26010-like"/>
    <property type="match status" value="1"/>
</dbReference>
<dbReference type="Pfam" id="PF00646">
    <property type="entry name" value="F-box"/>
    <property type="match status" value="1"/>
</dbReference>
<organism evidence="2 3">
    <name type="scientific">Buddleja alternifolia</name>
    <dbReference type="NCBI Taxonomy" id="168488"/>
    <lineage>
        <taxon>Eukaryota</taxon>
        <taxon>Viridiplantae</taxon>
        <taxon>Streptophyta</taxon>
        <taxon>Embryophyta</taxon>
        <taxon>Tracheophyta</taxon>
        <taxon>Spermatophyta</taxon>
        <taxon>Magnoliopsida</taxon>
        <taxon>eudicotyledons</taxon>
        <taxon>Gunneridae</taxon>
        <taxon>Pentapetalae</taxon>
        <taxon>asterids</taxon>
        <taxon>lamiids</taxon>
        <taxon>Lamiales</taxon>
        <taxon>Scrophulariaceae</taxon>
        <taxon>Buddlejeae</taxon>
        <taxon>Buddleja</taxon>
    </lineage>
</organism>
<dbReference type="InterPro" id="IPR056592">
    <property type="entry name" value="Beta-prop_At3g26010-like"/>
</dbReference>
<comment type="caution">
    <text evidence="2">The sequence shown here is derived from an EMBL/GenBank/DDBJ whole genome shotgun (WGS) entry which is preliminary data.</text>
</comment>
<dbReference type="InterPro" id="IPR036047">
    <property type="entry name" value="F-box-like_dom_sf"/>
</dbReference>
<evidence type="ECO:0000259" key="1">
    <source>
        <dbReference type="SMART" id="SM00256"/>
    </source>
</evidence>
<evidence type="ECO:0000313" key="3">
    <source>
        <dbReference type="Proteomes" id="UP000826271"/>
    </source>
</evidence>
<protein>
    <recommendedName>
        <fullName evidence="1">F-box domain-containing protein</fullName>
    </recommendedName>
</protein>
<feature type="domain" description="F-box" evidence="1">
    <location>
        <begin position="18"/>
        <end position="58"/>
    </location>
</feature>
<dbReference type="SUPFAM" id="SSF81383">
    <property type="entry name" value="F-box domain"/>
    <property type="match status" value="1"/>
</dbReference>
<reference evidence="2" key="1">
    <citation type="submission" date="2019-10" db="EMBL/GenBank/DDBJ databases">
        <authorList>
            <person name="Zhang R."/>
            <person name="Pan Y."/>
            <person name="Wang J."/>
            <person name="Ma R."/>
            <person name="Yu S."/>
        </authorList>
    </citation>
    <scope>NUCLEOTIDE SEQUENCE</scope>
    <source>
        <strain evidence="2">LA-IB0</strain>
        <tissue evidence="2">Leaf</tissue>
    </source>
</reference>
<dbReference type="AlphaFoldDB" id="A0AAV6WNP1"/>